<evidence type="ECO:0000256" key="2">
    <source>
        <dbReference type="ARBA" id="ARBA00022729"/>
    </source>
</evidence>
<evidence type="ECO:0000256" key="4">
    <source>
        <dbReference type="ARBA" id="ARBA00023237"/>
    </source>
</evidence>
<evidence type="ECO:0000256" key="6">
    <source>
        <dbReference type="SAM" id="SignalP"/>
    </source>
</evidence>
<keyword evidence="3" id="KW-0472">Membrane</keyword>
<feature type="domain" description="Outer membrane protein beta-barrel" evidence="7">
    <location>
        <begin position="41"/>
        <end position="243"/>
    </location>
</feature>
<accession>A0ABU5I5F2</accession>
<name>A0ABU5I5F2_9HYPH</name>
<evidence type="ECO:0000256" key="3">
    <source>
        <dbReference type="ARBA" id="ARBA00023136"/>
    </source>
</evidence>
<reference evidence="8 9" key="1">
    <citation type="submission" date="2023-12" db="EMBL/GenBank/DDBJ databases">
        <title>Description of Novel Strain Fulvimarina sp. 2208YS6-2-32 isolated from Uroteuthis (Photololigo) edulis.</title>
        <authorList>
            <person name="Park J.-S."/>
        </authorList>
    </citation>
    <scope>NUCLEOTIDE SEQUENCE [LARGE SCALE GENOMIC DNA]</scope>
    <source>
        <strain evidence="8 9">2208YS6-2-32</strain>
    </source>
</reference>
<evidence type="ECO:0000259" key="7">
    <source>
        <dbReference type="Pfam" id="PF13505"/>
    </source>
</evidence>
<dbReference type="PANTHER" id="PTHR34001:SF3">
    <property type="entry name" value="BLL7405 PROTEIN"/>
    <property type="match status" value="1"/>
</dbReference>
<evidence type="ECO:0000256" key="1">
    <source>
        <dbReference type="ARBA" id="ARBA00004442"/>
    </source>
</evidence>
<gene>
    <name evidence="8" type="ORF">U0C82_13455</name>
</gene>
<protein>
    <submittedName>
        <fullName evidence="8">Outer membrane protein</fullName>
    </submittedName>
</protein>
<dbReference type="Pfam" id="PF13505">
    <property type="entry name" value="OMP_b-brl"/>
    <property type="match status" value="1"/>
</dbReference>
<dbReference type="InterPro" id="IPR011250">
    <property type="entry name" value="OMP/PagP_B-barrel"/>
</dbReference>
<feature type="signal peptide" evidence="6">
    <location>
        <begin position="1"/>
        <end position="20"/>
    </location>
</feature>
<sequence length="243" mass="25643">MRRYLFAPLILGLTLSVASAADLTYSEPSPSYSESYDGSSSTDWTGAYVGGFGGIASGDTTYDRSNGTGYDQSAGGAFGGVQAGYDVQMGNALVGGVADFALTDIDAEASSRERIGTSERSQTVSTTVEHLGTVRARAGYASDRVLAYGHAGLAYGKTETTIDDGLRTGSLLVSNSESRKSDTKYGYAVGAGLELKATDSVSVQTEYGYHDLGEDRLYKDAQGVSVNQDIEFHTLKTGLNFRF</sequence>
<keyword evidence="4" id="KW-0998">Cell outer membrane</keyword>
<comment type="similarity">
    <text evidence="5">Belongs to the Omp25/RopB family.</text>
</comment>
<feature type="chain" id="PRO_5046708416" evidence="6">
    <location>
        <begin position="21"/>
        <end position="243"/>
    </location>
</feature>
<dbReference type="Gene3D" id="2.40.160.20">
    <property type="match status" value="1"/>
</dbReference>
<dbReference type="PANTHER" id="PTHR34001">
    <property type="entry name" value="BLL7405 PROTEIN"/>
    <property type="match status" value="1"/>
</dbReference>
<organism evidence="8 9">
    <name type="scientific">Fulvimarina uroteuthidis</name>
    <dbReference type="NCBI Taxonomy" id="3098149"/>
    <lineage>
        <taxon>Bacteria</taxon>
        <taxon>Pseudomonadati</taxon>
        <taxon>Pseudomonadota</taxon>
        <taxon>Alphaproteobacteria</taxon>
        <taxon>Hyphomicrobiales</taxon>
        <taxon>Aurantimonadaceae</taxon>
        <taxon>Fulvimarina</taxon>
    </lineage>
</organism>
<dbReference type="Proteomes" id="UP001294412">
    <property type="component" value="Unassembled WGS sequence"/>
</dbReference>
<evidence type="ECO:0000313" key="8">
    <source>
        <dbReference type="EMBL" id="MDY8110148.1"/>
    </source>
</evidence>
<dbReference type="RefSeq" id="WP_322187673.1">
    <property type="nucleotide sequence ID" value="NZ_JAXLPB010000004.1"/>
</dbReference>
<comment type="subcellular location">
    <subcellularLocation>
        <location evidence="1">Cell outer membrane</location>
    </subcellularLocation>
</comment>
<keyword evidence="2 6" id="KW-0732">Signal</keyword>
<dbReference type="SUPFAM" id="SSF56925">
    <property type="entry name" value="OMPA-like"/>
    <property type="match status" value="1"/>
</dbReference>
<comment type="caution">
    <text evidence="8">The sequence shown here is derived from an EMBL/GenBank/DDBJ whole genome shotgun (WGS) entry which is preliminary data.</text>
</comment>
<dbReference type="InterPro" id="IPR051692">
    <property type="entry name" value="OMP-like"/>
</dbReference>
<proteinExistence type="inferred from homology"/>
<evidence type="ECO:0000313" key="9">
    <source>
        <dbReference type="Proteomes" id="UP001294412"/>
    </source>
</evidence>
<dbReference type="EMBL" id="JAXLPB010000004">
    <property type="protein sequence ID" value="MDY8110148.1"/>
    <property type="molecule type" value="Genomic_DNA"/>
</dbReference>
<dbReference type="InterPro" id="IPR027385">
    <property type="entry name" value="Beta-barrel_OMP"/>
</dbReference>
<keyword evidence="9" id="KW-1185">Reference proteome</keyword>
<evidence type="ECO:0000256" key="5">
    <source>
        <dbReference type="ARBA" id="ARBA00038306"/>
    </source>
</evidence>